<dbReference type="Proteomes" id="UP001177023">
    <property type="component" value="Unassembled WGS sequence"/>
</dbReference>
<protein>
    <submittedName>
        <fullName evidence="2">Uncharacterized protein</fullName>
    </submittedName>
</protein>
<evidence type="ECO:0000313" key="2">
    <source>
        <dbReference type="EMBL" id="CAJ0579969.1"/>
    </source>
</evidence>
<evidence type="ECO:0000313" key="3">
    <source>
        <dbReference type="Proteomes" id="UP001177023"/>
    </source>
</evidence>
<feature type="compositionally biased region" description="Pro residues" evidence="1">
    <location>
        <begin position="52"/>
        <end position="71"/>
    </location>
</feature>
<sequence>MYFQNLDNDEEVQMGRMGRRESALYRAMGVQPAQPLVLSPATSRHQSENRPEPSPPADPAPNEKPAPPAVSAPPIRVSPPKFMPSLKNRAVKIYPSELPQNKQQPATPAFGSKVTPSAPTWPSKPPAHPEPTTARPKTNDGNAKVASTTAQNPWTRAPVPAPIPQDFIRVETLCLSETNVVGPCVPERNQEAKNAVLSAMLIRRNEALLPQTLKEAQAVELDDSDDDWII</sequence>
<dbReference type="AlphaFoldDB" id="A0AA36D519"/>
<reference evidence="2" key="1">
    <citation type="submission" date="2023-06" db="EMBL/GenBank/DDBJ databases">
        <authorList>
            <person name="Delattre M."/>
        </authorList>
    </citation>
    <scope>NUCLEOTIDE SEQUENCE</scope>
    <source>
        <strain evidence="2">AF72</strain>
    </source>
</reference>
<evidence type="ECO:0000256" key="1">
    <source>
        <dbReference type="SAM" id="MobiDB-lite"/>
    </source>
</evidence>
<gene>
    <name evidence="2" type="ORF">MSPICULIGERA_LOCUS18172</name>
</gene>
<feature type="non-terminal residue" evidence="2">
    <location>
        <position position="230"/>
    </location>
</feature>
<feature type="region of interest" description="Disordered" evidence="1">
    <location>
        <begin position="34"/>
        <end position="158"/>
    </location>
</feature>
<dbReference type="EMBL" id="CATQJA010002657">
    <property type="protein sequence ID" value="CAJ0579969.1"/>
    <property type="molecule type" value="Genomic_DNA"/>
</dbReference>
<proteinExistence type="predicted"/>
<comment type="caution">
    <text evidence="2">The sequence shown here is derived from an EMBL/GenBank/DDBJ whole genome shotgun (WGS) entry which is preliminary data.</text>
</comment>
<keyword evidence="3" id="KW-1185">Reference proteome</keyword>
<accession>A0AA36D519</accession>
<organism evidence="2 3">
    <name type="scientific">Mesorhabditis spiculigera</name>
    <dbReference type="NCBI Taxonomy" id="96644"/>
    <lineage>
        <taxon>Eukaryota</taxon>
        <taxon>Metazoa</taxon>
        <taxon>Ecdysozoa</taxon>
        <taxon>Nematoda</taxon>
        <taxon>Chromadorea</taxon>
        <taxon>Rhabditida</taxon>
        <taxon>Rhabditina</taxon>
        <taxon>Rhabditomorpha</taxon>
        <taxon>Rhabditoidea</taxon>
        <taxon>Rhabditidae</taxon>
        <taxon>Mesorhabditinae</taxon>
        <taxon>Mesorhabditis</taxon>
    </lineage>
</organism>
<name>A0AA36D519_9BILA</name>
<feature type="compositionally biased region" description="Polar residues" evidence="1">
    <location>
        <begin position="135"/>
        <end position="154"/>
    </location>
</feature>